<dbReference type="EMBL" id="OV725081">
    <property type="protein sequence ID" value="CAH1402242.1"/>
    <property type="molecule type" value="Genomic_DNA"/>
</dbReference>
<name>A0A9P0HIA0_NEZVI</name>
<keyword evidence="2" id="KW-1185">Reference proteome</keyword>
<protein>
    <submittedName>
        <fullName evidence="1">Uncharacterized protein</fullName>
    </submittedName>
</protein>
<sequence>MQEGSSPVHSQSCLYRSTFIDSWGAACGLREPASSRSMKVPQVLLRISRELSSVWKSIASGTVTHSRLSHTLTRSLPTRLTIEGVRCSHHPSVTSCRSRQHCSGIAVFLPAS</sequence>
<proteinExistence type="predicted"/>
<dbReference type="AlphaFoldDB" id="A0A9P0HIA0"/>
<accession>A0A9P0HIA0</accession>
<organism evidence="1 2">
    <name type="scientific">Nezara viridula</name>
    <name type="common">Southern green stink bug</name>
    <name type="synonym">Cimex viridulus</name>
    <dbReference type="NCBI Taxonomy" id="85310"/>
    <lineage>
        <taxon>Eukaryota</taxon>
        <taxon>Metazoa</taxon>
        <taxon>Ecdysozoa</taxon>
        <taxon>Arthropoda</taxon>
        <taxon>Hexapoda</taxon>
        <taxon>Insecta</taxon>
        <taxon>Pterygota</taxon>
        <taxon>Neoptera</taxon>
        <taxon>Paraneoptera</taxon>
        <taxon>Hemiptera</taxon>
        <taxon>Heteroptera</taxon>
        <taxon>Panheteroptera</taxon>
        <taxon>Pentatomomorpha</taxon>
        <taxon>Pentatomoidea</taxon>
        <taxon>Pentatomidae</taxon>
        <taxon>Pentatominae</taxon>
        <taxon>Nezara</taxon>
    </lineage>
</organism>
<reference evidence="1" key="1">
    <citation type="submission" date="2022-01" db="EMBL/GenBank/DDBJ databases">
        <authorList>
            <person name="King R."/>
        </authorList>
    </citation>
    <scope>NUCLEOTIDE SEQUENCE</scope>
</reference>
<evidence type="ECO:0000313" key="1">
    <source>
        <dbReference type="EMBL" id="CAH1402242.1"/>
    </source>
</evidence>
<dbReference type="Proteomes" id="UP001152798">
    <property type="component" value="Chromosome 5"/>
</dbReference>
<evidence type="ECO:0000313" key="2">
    <source>
        <dbReference type="Proteomes" id="UP001152798"/>
    </source>
</evidence>
<gene>
    <name evidence="1" type="ORF">NEZAVI_LOCUS11108</name>
</gene>